<keyword evidence="1" id="KW-0597">Phosphoprotein</keyword>
<dbReference type="InterPro" id="IPR008201">
    <property type="entry name" value="HepT-like"/>
</dbReference>
<dbReference type="Proteomes" id="UP001556692">
    <property type="component" value="Unassembled WGS sequence"/>
</dbReference>
<gene>
    <name evidence="6" type="ORF">ABGN05_12500</name>
</gene>
<proteinExistence type="predicted"/>
<protein>
    <submittedName>
        <fullName evidence="6">HepT-like ribonuclease domain-containing protein</fullName>
    </submittedName>
</protein>
<accession>A0ABV3SIE8</accession>
<comment type="caution">
    <text evidence="6">The sequence shown here is derived from an EMBL/GenBank/DDBJ whole genome shotgun (WGS) entry which is preliminary data.</text>
</comment>
<dbReference type="PANTHER" id="PTHR34139">
    <property type="entry name" value="UPF0331 PROTEIN MJ0127"/>
    <property type="match status" value="1"/>
</dbReference>
<keyword evidence="5" id="KW-0378">Hydrolase</keyword>
<evidence type="ECO:0000256" key="4">
    <source>
        <dbReference type="ARBA" id="ARBA00022741"/>
    </source>
</evidence>
<dbReference type="RefSeq" id="WP_367954385.1">
    <property type="nucleotide sequence ID" value="NZ_JBDPGJ010000003.1"/>
</dbReference>
<organism evidence="6 7">
    <name type="scientific">Aquibium pacificus</name>
    <dbReference type="NCBI Taxonomy" id="3153579"/>
    <lineage>
        <taxon>Bacteria</taxon>
        <taxon>Pseudomonadati</taxon>
        <taxon>Pseudomonadota</taxon>
        <taxon>Alphaproteobacteria</taxon>
        <taxon>Hyphomicrobiales</taxon>
        <taxon>Phyllobacteriaceae</taxon>
        <taxon>Aquibium</taxon>
    </lineage>
</organism>
<evidence type="ECO:0000256" key="2">
    <source>
        <dbReference type="ARBA" id="ARBA00022649"/>
    </source>
</evidence>
<keyword evidence="4" id="KW-0547">Nucleotide-binding</keyword>
<dbReference type="Pfam" id="PF01934">
    <property type="entry name" value="HepT-like"/>
    <property type="match status" value="1"/>
</dbReference>
<evidence type="ECO:0000256" key="5">
    <source>
        <dbReference type="ARBA" id="ARBA00022801"/>
    </source>
</evidence>
<keyword evidence="7" id="KW-1185">Reference proteome</keyword>
<keyword evidence="2" id="KW-1277">Toxin-antitoxin system</keyword>
<keyword evidence="3" id="KW-0540">Nuclease</keyword>
<reference evidence="6 7" key="1">
    <citation type="submission" date="2024-05" db="EMBL/GenBank/DDBJ databases">
        <authorList>
            <person name="Jiang F."/>
        </authorList>
    </citation>
    <scope>NUCLEOTIDE SEQUENCE [LARGE SCALE GENOMIC DNA]</scope>
    <source>
        <strain evidence="6 7">LZ166</strain>
    </source>
</reference>
<name>A0ABV3SIE8_9HYPH</name>
<evidence type="ECO:0000256" key="1">
    <source>
        <dbReference type="ARBA" id="ARBA00022553"/>
    </source>
</evidence>
<dbReference type="PANTHER" id="PTHR34139:SF1">
    <property type="entry name" value="RNASE MJ1380-RELATED"/>
    <property type="match status" value="1"/>
</dbReference>
<evidence type="ECO:0000256" key="3">
    <source>
        <dbReference type="ARBA" id="ARBA00022722"/>
    </source>
</evidence>
<evidence type="ECO:0000313" key="6">
    <source>
        <dbReference type="EMBL" id="MEX0406489.1"/>
    </source>
</evidence>
<sequence>MTRRDALRLEDILRSIDEIRFVLNGIDREAFMSDVMRRNSVSMSILVISEAARHLSASLKSTRSDIPWADVAAIGNIIRHVYFRIDYDALWTICTTRLDMLEGAARSMLDHIDD</sequence>
<evidence type="ECO:0000313" key="7">
    <source>
        <dbReference type="Proteomes" id="UP001556692"/>
    </source>
</evidence>
<dbReference type="InterPro" id="IPR051813">
    <property type="entry name" value="HepT_RNase_toxin"/>
</dbReference>
<dbReference type="EMBL" id="JBDPGJ010000003">
    <property type="protein sequence ID" value="MEX0406489.1"/>
    <property type="molecule type" value="Genomic_DNA"/>
</dbReference>